<dbReference type="OrthoDB" id="8300214at2759"/>
<dbReference type="Pfam" id="PF00581">
    <property type="entry name" value="Rhodanese"/>
    <property type="match status" value="1"/>
</dbReference>
<dbReference type="GO" id="GO:0005634">
    <property type="term" value="C:nucleus"/>
    <property type="evidence" value="ECO:0007669"/>
    <property type="project" value="TreeGrafter"/>
</dbReference>
<dbReference type="AlphaFoldDB" id="A0A9W9NEZ0"/>
<evidence type="ECO:0000313" key="2">
    <source>
        <dbReference type="EMBL" id="KAJ5217613.1"/>
    </source>
</evidence>
<sequence length="152" mass="16659">MAASVDSSQPWHAAYPTPTSQAAALPRQEVLQWLEGARVNGKDFVLVDVRRDDFRGGTIRGSLNLPAQSFYTTLSAFYALLSSSGVKDVVFYCGSCGGRGTRVAGWFADYLKEKQDASIKSFILEGGIKGWAAAGSEYIAWMDEFDESVWKK</sequence>
<accession>A0A9W9NEZ0</accession>
<dbReference type="PROSITE" id="PS50206">
    <property type="entry name" value="RHODANESE_3"/>
    <property type="match status" value="1"/>
</dbReference>
<feature type="domain" description="Rhodanese" evidence="1">
    <location>
        <begin position="40"/>
        <end position="140"/>
    </location>
</feature>
<proteinExistence type="predicted"/>
<dbReference type="InterPro" id="IPR001763">
    <property type="entry name" value="Rhodanese-like_dom"/>
</dbReference>
<dbReference type="PANTHER" id="PTHR10828:SF50">
    <property type="entry name" value="REDUCTASE (ARC2), PUTATIVE (AFU_ORTHOLOGUE AFUA_6G13400)-RELATED"/>
    <property type="match status" value="1"/>
</dbReference>
<dbReference type="Proteomes" id="UP001147733">
    <property type="component" value="Unassembled WGS sequence"/>
</dbReference>
<organism evidence="2 3">
    <name type="scientific">Penicillium citrinum</name>
    <dbReference type="NCBI Taxonomy" id="5077"/>
    <lineage>
        <taxon>Eukaryota</taxon>
        <taxon>Fungi</taxon>
        <taxon>Dikarya</taxon>
        <taxon>Ascomycota</taxon>
        <taxon>Pezizomycotina</taxon>
        <taxon>Eurotiomycetes</taxon>
        <taxon>Eurotiomycetidae</taxon>
        <taxon>Eurotiales</taxon>
        <taxon>Aspergillaceae</taxon>
        <taxon>Penicillium</taxon>
    </lineage>
</organism>
<dbReference type="GO" id="GO:0005737">
    <property type="term" value="C:cytoplasm"/>
    <property type="evidence" value="ECO:0007669"/>
    <property type="project" value="TreeGrafter"/>
</dbReference>
<keyword evidence="3" id="KW-1185">Reference proteome</keyword>
<gene>
    <name evidence="2" type="ORF">N7469_011238</name>
</gene>
<dbReference type="GeneID" id="81389310"/>
<dbReference type="EMBL" id="JAPQKT010000010">
    <property type="protein sequence ID" value="KAJ5217613.1"/>
    <property type="molecule type" value="Genomic_DNA"/>
</dbReference>
<dbReference type="SMART" id="SM00450">
    <property type="entry name" value="RHOD"/>
    <property type="match status" value="1"/>
</dbReference>
<dbReference type="CDD" id="cd01443">
    <property type="entry name" value="Cdc25_Acr2p"/>
    <property type="match status" value="1"/>
</dbReference>
<dbReference type="PANTHER" id="PTHR10828">
    <property type="entry name" value="M-PHASE INDUCER PHOSPHATASE DUAL SPECIFICITY PHOSPHATASE CDC25"/>
    <property type="match status" value="1"/>
</dbReference>
<dbReference type="Gene3D" id="3.40.250.10">
    <property type="entry name" value="Rhodanese-like domain"/>
    <property type="match status" value="1"/>
</dbReference>
<dbReference type="SUPFAM" id="SSF52821">
    <property type="entry name" value="Rhodanese/Cell cycle control phosphatase"/>
    <property type="match status" value="1"/>
</dbReference>
<reference evidence="2" key="1">
    <citation type="submission" date="2022-11" db="EMBL/GenBank/DDBJ databases">
        <authorList>
            <person name="Petersen C."/>
        </authorList>
    </citation>
    <scope>NUCLEOTIDE SEQUENCE</scope>
    <source>
        <strain evidence="2">IBT 23319</strain>
    </source>
</reference>
<evidence type="ECO:0000313" key="3">
    <source>
        <dbReference type="Proteomes" id="UP001147733"/>
    </source>
</evidence>
<dbReference type="GO" id="GO:0004725">
    <property type="term" value="F:protein tyrosine phosphatase activity"/>
    <property type="evidence" value="ECO:0007669"/>
    <property type="project" value="TreeGrafter"/>
</dbReference>
<name>A0A9W9NEZ0_PENCI</name>
<reference evidence="2" key="2">
    <citation type="journal article" date="2023" name="IMA Fungus">
        <title>Comparative genomic study of the Penicillium genus elucidates a diverse pangenome and 15 lateral gene transfer events.</title>
        <authorList>
            <person name="Petersen C."/>
            <person name="Sorensen T."/>
            <person name="Nielsen M.R."/>
            <person name="Sondergaard T.E."/>
            <person name="Sorensen J.L."/>
            <person name="Fitzpatrick D.A."/>
            <person name="Frisvad J.C."/>
            <person name="Nielsen K.L."/>
        </authorList>
    </citation>
    <scope>NUCLEOTIDE SEQUENCE</scope>
    <source>
        <strain evidence="2">IBT 23319</strain>
    </source>
</reference>
<comment type="caution">
    <text evidence="2">The sequence shown here is derived from an EMBL/GenBank/DDBJ whole genome shotgun (WGS) entry which is preliminary data.</text>
</comment>
<evidence type="ECO:0000259" key="1">
    <source>
        <dbReference type="PROSITE" id="PS50206"/>
    </source>
</evidence>
<protein>
    <submittedName>
        <fullName evidence="2">Arsenate reductase (Arc2)</fullName>
    </submittedName>
</protein>
<dbReference type="InterPro" id="IPR036873">
    <property type="entry name" value="Rhodanese-like_dom_sf"/>
</dbReference>
<dbReference type="RefSeq" id="XP_056495207.1">
    <property type="nucleotide sequence ID" value="XM_056650143.1"/>
</dbReference>